<dbReference type="PANTHER" id="PTHR33050">
    <property type="entry name" value="REVERSE TRANSCRIPTASE DOMAIN-CONTAINING PROTEIN"/>
    <property type="match status" value="1"/>
</dbReference>
<dbReference type="SUPFAM" id="SSF56672">
    <property type="entry name" value="DNA/RNA polymerases"/>
    <property type="match status" value="1"/>
</dbReference>
<dbReference type="Gene3D" id="3.10.10.10">
    <property type="entry name" value="HIV Type 1 Reverse Transcriptase, subunit A, domain 1"/>
    <property type="match status" value="1"/>
</dbReference>
<dbReference type="Proteomes" id="UP000828390">
    <property type="component" value="Unassembled WGS sequence"/>
</dbReference>
<comment type="caution">
    <text evidence="1">The sequence shown here is derived from an EMBL/GenBank/DDBJ whole genome shotgun (WGS) entry which is preliminary data.</text>
</comment>
<evidence type="ECO:0000313" key="1">
    <source>
        <dbReference type="EMBL" id="KAH3808177.1"/>
    </source>
</evidence>
<organism evidence="1 2">
    <name type="scientific">Dreissena polymorpha</name>
    <name type="common">Zebra mussel</name>
    <name type="synonym">Mytilus polymorpha</name>
    <dbReference type="NCBI Taxonomy" id="45954"/>
    <lineage>
        <taxon>Eukaryota</taxon>
        <taxon>Metazoa</taxon>
        <taxon>Spiralia</taxon>
        <taxon>Lophotrochozoa</taxon>
        <taxon>Mollusca</taxon>
        <taxon>Bivalvia</taxon>
        <taxon>Autobranchia</taxon>
        <taxon>Heteroconchia</taxon>
        <taxon>Euheterodonta</taxon>
        <taxon>Imparidentia</taxon>
        <taxon>Neoheterodontei</taxon>
        <taxon>Myida</taxon>
        <taxon>Dreissenoidea</taxon>
        <taxon>Dreissenidae</taxon>
        <taxon>Dreissena</taxon>
    </lineage>
</organism>
<dbReference type="InterPro" id="IPR043128">
    <property type="entry name" value="Rev_trsase/Diguanyl_cyclase"/>
</dbReference>
<dbReference type="AlphaFoldDB" id="A0A9D4JHX2"/>
<keyword evidence="2" id="KW-1185">Reference proteome</keyword>
<dbReference type="InterPro" id="IPR052055">
    <property type="entry name" value="Hepadnavirus_pol/RT"/>
</dbReference>
<proteinExistence type="predicted"/>
<dbReference type="Gene3D" id="3.30.70.270">
    <property type="match status" value="1"/>
</dbReference>
<accession>A0A9D4JHX2</accession>
<reference evidence="1" key="1">
    <citation type="journal article" date="2019" name="bioRxiv">
        <title>The Genome of the Zebra Mussel, Dreissena polymorpha: A Resource for Invasive Species Research.</title>
        <authorList>
            <person name="McCartney M.A."/>
            <person name="Auch B."/>
            <person name="Kono T."/>
            <person name="Mallez S."/>
            <person name="Zhang Y."/>
            <person name="Obille A."/>
            <person name="Becker A."/>
            <person name="Abrahante J.E."/>
            <person name="Garbe J."/>
            <person name="Badalamenti J.P."/>
            <person name="Herman A."/>
            <person name="Mangelson H."/>
            <person name="Liachko I."/>
            <person name="Sullivan S."/>
            <person name="Sone E.D."/>
            <person name="Koren S."/>
            <person name="Silverstein K.A.T."/>
            <person name="Beckman K.B."/>
            <person name="Gohl D.M."/>
        </authorList>
    </citation>
    <scope>NUCLEOTIDE SEQUENCE</scope>
    <source>
        <strain evidence="1">Duluth1</strain>
        <tissue evidence="1">Whole animal</tissue>
    </source>
</reference>
<dbReference type="PANTHER" id="PTHR33050:SF7">
    <property type="entry name" value="RIBONUCLEASE H"/>
    <property type="match status" value="1"/>
</dbReference>
<evidence type="ECO:0000313" key="2">
    <source>
        <dbReference type="Proteomes" id="UP000828390"/>
    </source>
</evidence>
<name>A0A9D4JHX2_DREPO</name>
<dbReference type="InterPro" id="IPR043502">
    <property type="entry name" value="DNA/RNA_pol_sf"/>
</dbReference>
<reference evidence="1" key="2">
    <citation type="submission" date="2020-11" db="EMBL/GenBank/DDBJ databases">
        <authorList>
            <person name="McCartney M.A."/>
            <person name="Auch B."/>
            <person name="Kono T."/>
            <person name="Mallez S."/>
            <person name="Becker A."/>
            <person name="Gohl D.M."/>
            <person name="Silverstein K.A.T."/>
            <person name="Koren S."/>
            <person name="Bechman K.B."/>
            <person name="Herman A."/>
            <person name="Abrahante J.E."/>
            <person name="Garbe J."/>
        </authorList>
    </citation>
    <scope>NUCLEOTIDE SEQUENCE</scope>
    <source>
        <strain evidence="1">Duluth1</strain>
        <tissue evidence="1">Whole animal</tissue>
    </source>
</reference>
<gene>
    <name evidence="1" type="ORF">DPMN_136528</name>
</gene>
<dbReference type="EMBL" id="JAIWYP010000006">
    <property type="protein sequence ID" value="KAH3808177.1"/>
    <property type="molecule type" value="Genomic_DNA"/>
</dbReference>
<protein>
    <submittedName>
        <fullName evidence="1">Uncharacterized protein</fullName>
    </submittedName>
</protein>
<sequence length="88" mass="10351">MFTGQLFCDGDRRICSRHGRARAKVSSQTDFQDGDYCLHTELHQTHALGVSLDLEDVYFQVQIHPNYREYLRFAFRGQVYQFRAMPFG</sequence>